<protein>
    <recommendedName>
        <fullName evidence="5">tRNA pseudouridine synthase B</fullName>
        <ecNumber evidence="5">5.4.99.25</ecNumber>
    </recommendedName>
    <alternativeName>
        <fullName evidence="5">tRNA pseudouridine(55) synthase</fullName>
        <shortName evidence="5">Psi55 synthase</shortName>
    </alternativeName>
    <alternativeName>
        <fullName evidence="5">tRNA pseudouridylate synthase</fullName>
    </alternativeName>
    <alternativeName>
        <fullName evidence="5">tRNA-uridine isomerase</fullName>
    </alternativeName>
</protein>
<evidence type="ECO:0000259" key="6">
    <source>
        <dbReference type="Pfam" id="PF01509"/>
    </source>
</evidence>
<dbReference type="GO" id="GO:1990481">
    <property type="term" value="P:mRNA pseudouridine synthesis"/>
    <property type="evidence" value="ECO:0007669"/>
    <property type="project" value="TreeGrafter"/>
</dbReference>
<evidence type="ECO:0000256" key="4">
    <source>
        <dbReference type="ARBA" id="ARBA00023235"/>
    </source>
</evidence>
<dbReference type="GO" id="GO:0003723">
    <property type="term" value="F:RNA binding"/>
    <property type="evidence" value="ECO:0007669"/>
    <property type="project" value="InterPro"/>
</dbReference>
<dbReference type="InterPro" id="IPR002501">
    <property type="entry name" value="PsdUridine_synth_N"/>
</dbReference>
<organism evidence="7 8">
    <name type="scientific">Sulfuricurvum kujiense</name>
    <dbReference type="NCBI Taxonomy" id="148813"/>
    <lineage>
        <taxon>Bacteria</taxon>
        <taxon>Pseudomonadati</taxon>
        <taxon>Campylobacterota</taxon>
        <taxon>Epsilonproteobacteria</taxon>
        <taxon>Campylobacterales</taxon>
        <taxon>Sulfurimonadaceae</taxon>
        <taxon>Sulfuricurvum</taxon>
    </lineage>
</organism>
<dbReference type="HAMAP" id="MF_01080">
    <property type="entry name" value="TruB_bact"/>
    <property type="match status" value="1"/>
</dbReference>
<comment type="function">
    <text evidence="5">Responsible for synthesis of pseudouridine from uracil-55 in the psi GC loop of transfer RNAs.</text>
</comment>
<comment type="similarity">
    <text evidence="2 5">Belongs to the pseudouridine synthase TruB family. Type 1 subfamily.</text>
</comment>
<comment type="catalytic activity">
    <reaction evidence="1 5">
        <text>uridine(55) in tRNA = pseudouridine(55) in tRNA</text>
        <dbReference type="Rhea" id="RHEA:42532"/>
        <dbReference type="Rhea" id="RHEA-COMP:10101"/>
        <dbReference type="Rhea" id="RHEA-COMP:10102"/>
        <dbReference type="ChEBI" id="CHEBI:65314"/>
        <dbReference type="ChEBI" id="CHEBI:65315"/>
        <dbReference type="EC" id="5.4.99.25"/>
    </reaction>
</comment>
<dbReference type="Gene3D" id="3.30.2350.10">
    <property type="entry name" value="Pseudouridine synthase"/>
    <property type="match status" value="1"/>
</dbReference>
<feature type="active site" description="Nucleophile" evidence="5">
    <location>
        <position position="38"/>
    </location>
</feature>
<name>A0A2D3WQX2_9BACT</name>
<dbReference type="InterPro" id="IPR020103">
    <property type="entry name" value="PsdUridine_synth_cat_dom_sf"/>
</dbReference>
<dbReference type="GO" id="GO:0160148">
    <property type="term" value="F:tRNA pseudouridine(55) synthase activity"/>
    <property type="evidence" value="ECO:0007669"/>
    <property type="project" value="UniProtKB-EC"/>
</dbReference>
<dbReference type="PANTHER" id="PTHR13767:SF2">
    <property type="entry name" value="PSEUDOURIDYLATE SYNTHASE TRUB1"/>
    <property type="match status" value="1"/>
</dbReference>
<evidence type="ECO:0000256" key="5">
    <source>
        <dbReference type="HAMAP-Rule" id="MF_01080"/>
    </source>
</evidence>
<gene>
    <name evidence="5" type="primary">truB</name>
    <name evidence="7" type="ORF">CFH83_02505</name>
</gene>
<feature type="domain" description="Pseudouridine synthase II N-terminal" evidence="6">
    <location>
        <begin position="23"/>
        <end position="170"/>
    </location>
</feature>
<dbReference type="EMBL" id="DLUI01000042">
    <property type="protein sequence ID" value="DAB39113.1"/>
    <property type="molecule type" value="Genomic_DNA"/>
</dbReference>
<evidence type="ECO:0000313" key="7">
    <source>
        <dbReference type="EMBL" id="DAB39113.1"/>
    </source>
</evidence>
<evidence type="ECO:0000256" key="1">
    <source>
        <dbReference type="ARBA" id="ARBA00000385"/>
    </source>
</evidence>
<dbReference type="Pfam" id="PF01509">
    <property type="entry name" value="TruB_N"/>
    <property type="match status" value="1"/>
</dbReference>
<dbReference type="GO" id="GO:0031119">
    <property type="term" value="P:tRNA pseudouridine synthesis"/>
    <property type="evidence" value="ECO:0007669"/>
    <property type="project" value="UniProtKB-UniRule"/>
</dbReference>
<dbReference type="RefSeq" id="WP_294894842.1">
    <property type="nucleotide sequence ID" value="NZ_DLUI01000042.1"/>
</dbReference>
<comment type="caution">
    <text evidence="7">The sequence shown here is derived from an EMBL/GenBank/DDBJ whole genome shotgun (WGS) entry which is preliminary data.</text>
</comment>
<evidence type="ECO:0000256" key="2">
    <source>
        <dbReference type="ARBA" id="ARBA00005642"/>
    </source>
</evidence>
<reference evidence="7 8" key="1">
    <citation type="journal article" date="2017" name="Front. Microbiol.">
        <title>Comparative Genomic Analysis of the Class Epsilonproteobacteria and Proposed Reclassification to Epsilonbacteraeota (phyl. nov.).</title>
        <authorList>
            <person name="Waite D.W."/>
            <person name="Vanwonterghem I."/>
            <person name="Rinke C."/>
            <person name="Parks D.H."/>
            <person name="Zhang Y."/>
            <person name="Takai K."/>
            <person name="Sievert S.M."/>
            <person name="Simon J."/>
            <person name="Campbell B.J."/>
            <person name="Hanson T.E."/>
            <person name="Woyke T."/>
            <person name="Klotz M.G."/>
            <person name="Hugenholtz P."/>
        </authorList>
    </citation>
    <scope>NUCLEOTIDE SEQUENCE [LARGE SCALE GENOMIC DNA]</scope>
    <source>
        <strain evidence="7">UBA12443</strain>
    </source>
</reference>
<evidence type="ECO:0000256" key="3">
    <source>
        <dbReference type="ARBA" id="ARBA00022694"/>
    </source>
</evidence>
<dbReference type="SUPFAM" id="SSF55120">
    <property type="entry name" value="Pseudouridine synthase"/>
    <property type="match status" value="1"/>
</dbReference>
<dbReference type="InterPro" id="IPR014780">
    <property type="entry name" value="tRNA_psdUridine_synth_TruB"/>
</dbReference>
<dbReference type="AlphaFoldDB" id="A0A2D3WQX2"/>
<dbReference type="PANTHER" id="PTHR13767">
    <property type="entry name" value="TRNA-PSEUDOURIDINE SYNTHASE"/>
    <property type="match status" value="1"/>
</dbReference>
<evidence type="ECO:0000313" key="8">
    <source>
        <dbReference type="Proteomes" id="UP000228859"/>
    </source>
</evidence>
<keyword evidence="4 5" id="KW-0413">Isomerase</keyword>
<sequence length="273" mass="30832">MNRLFVAYKPSGISSNQLLGQLKRRYKVKKAGYSGTLDPFAKGVLIIAFGNHGRLFRFLNKTPKRYRATLWLGAYSPTLDIEKIETIEETQPVALEQLQSILHSLQGELTYLPPKYSAKRIEGRRAYEFAREGKEVDLRAITSSIYDLTLIHYCHPFVTFEATVSEGTYIRSLGEMIAAGLGVSGALSALERLNEGQFVYENERELDIKNSLSLPKNRYNGTIQTILLGQPLVREDFDLQEDGTYWIDNGDTISILEIAPEGVRYILNKVEAC</sequence>
<dbReference type="NCBIfam" id="TIGR00431">
    <property type="entry name" value="TruB"/>
    <property type="match status" value="1"/>
</dbReference>
<keyword evidence="3 5" id="KW-0819">tRNA processing</keyword>
<proteinExistence type="inferred from homology"/>
<dbReference type="EC" id="5.4.99.25" evidence="5"/>
<accession>A0A2D3WQX2</accession>
<dbReference type="Proteomes" id="UP000228859">
    <property type="component" value="Unassembled WGS sequence"/>
</dbReference>